<dbReference type="KEGG" id="mbr:MONBRDRAFT_16555"/>
<accession>A9UWH6</accession>
<protein>
    <recommendedName>
        <fullName evidence="1">Guanylate kinase-like domain-containing protein</fullName>
    </recommendedName>
</protein>
<dbReference type="InterPro" id="IPR008144">
    <property type="entry name" value="Guanylate_kin-like_dom"/>
</dbReference>
<dbReference type="OMA" id="DINGCDV"/>
<dbReference type="InterPro" id="IPR050716">
    <property type="entry name" value="MAGUK"/>
</dbReference>
<dbReference type="Pfam" id="PF00625">
    <property type="entry name" value="Guanylate_kin"/>
    <property type="match status" value="1"/>
</dbReference>
<evidence type="ECO:0000313" key="3">
    <source>
        <dbReference type="Proteomes" id="UP000001357"/>
    </source>
</evidence>
<dbReference type="InterPro" id="IPR027417">
    <property type="entry name" value="P-loop_NTPase"/>
</dbReference>
<dbReference type="EMBL" id="CH991548">
    <property type="protein sequence ID" value="EDQ90215.1"/>
    <property type="molecule type" value="Genomic_DNA"/>
</dbReference>
<dbReference type="GeneID" id="5890232"/>
<dbReference type="InterPro" id="IPR020590">
    <property type="entry name" value="Guanylate_kinase_CS"/>
</dbReference>
<evidence type="ECO:0000313" key="2">
    <source>
        <dbReference type="EMBL" id="EDQ90215.1"/>
    </source>
</evidence>
<feature type="non-terminal residue" evidence="2">
    <location>
        <position position="1"/>
    </location>
</feature>
<dbReference type="STRING" id="81824.A9UWH6"/>
<dbReference type="PROSITE" id="PS50052">
    <property type="entry name" value="GUANYLATE_KINASE_2"/>
    <property type="match status" value="1"/>
</dbReference>
<dbReference type="Gene3D" id="3.40.50.300">
    <property type="entry name" value="P-loop containing nucleotide triphosphate hydrolases"/>
    <property type="match status" value="1"/>
</dbReference>
<sequence>RPLAVVGPESLRITEAMVHVLSNYDFVHAIPHTTRAPRRGERDGIDYFFVTSDEMEAGIQQHLFIEAGKYKDNMYGTSLAAIQEPASEGKIVILDTQLKAVQRLKLFGDIHPIVILLKPNNMVDLQCSLKPAGSTEE</sequence>
<dbReference type="PROSITE" id="PS00856">
    <property type="entry name" value="GUANYLATE_KINASE_1"/>
    <property type="match status" value="1"/>
</dbReference>
<proteinExistence type="predicted"/>
<feature type="domain" description="Guanylate kinase-like" evidence="1">
    <location>
        <begin position="1"/>
        <end position="137"/>
    </location>
</feature>
<organism evidence="2 3">
    <name type="scientific">Monosiga brevicollis</name>
    <name type="common">Choanoflagellate</name>
    <dbReference type="NCBI Taxonomy" id="81824"/>
    <lineage>
        <taxon>Eukaryota</taxon>
        <taxon>Choanoflagellata</taxon>
        <taxon>Craspedida</taxon>
        <taxon>Salpingoecidae</taxon>
        <taxon>Monosiga</taxon>
    </lineage>
</organism>
<dbReference type="eggNOG" id="KOG0708">
    <property type="taxonomic scope" value="Eukaryota"/>
</dbReference>
<dbReference type="Proteomes" id="UP000001357">
    <property type="component" value="Unassembled WGS sequence"/>
</dbReference>
<dbReference type="RefSeq" id="XP_001744982.1">
    <property type="nucleotide sequence ID" value="XM_001744930.1"/>
</dbReference>
<reference evidence="2 3" key="1">
    <citation type="journal article" date="2008" name="Nature">
        <title>The genome of the choanoflagellate Monosiga brevicollis and the origin of metazoans.</title>
        <authorList>
            <consortium name="JGI Sequencing"/>
            <person name="King N."/>
            <person name="Westbrook M.J."/>
            <person name="Young S.L."/>
            <person name="Kuo A."/>
            <person name="Abedin M."/>
            <person name="Chapman J."/>
            <person name="Fairclough S."/>
            <person name="Hellsten U."/>
            <person name="Isogai Y."/>
            <person name="Letunic I."/>
            <person name="Marr M."/>
            <person name="Pincus D."/>
            <person name="Putnam N."/>
            <person name="Rokas A."/>
            <person name="Wright K.J."/>
            <person name="Zuzow R."/>
            <person name="Dirks W."/>
            <person name="Good M."/>
            <person name="Goodstein D."/>
            <person name="Lemons D."/>
            <person name="Li W."/>
            <person name="Lyons J.B."/>
            <person name="Morris A."/>
            <person name="Nichols S."/>
            <person name="Richter D.J."/>
            <person name="Salamov A."/>
            <person name="Bork P."/>
            <person name="Lim W.A."/>
            <person name="Manning G."/>
            <person name="Miller W.T."/>
            <person name="McGinnis W."/>
            <person name="Shapiro H."/>
            <person name="Tjian R."/>
            <person name="Grigoriev I.V."/>
            <person name="Rokhsar D."/>
        </authorList>
    </citation>
    <scope>NUCLEOTIDE SEQUENCE [LARGE SCALE GENOMIC DNA]</scope>
    <source>
        <strain evidence="3">MX1 / ATCC 50154</strain>
    </source>
</reference>
<name>A9UWH6_MONBE</name>
<dbReference type="SMART" id="SM00072">
    <property type="entry name" value="GuKc"/>
    <property type="match status" value="1"/>
</dbReference>
<gene>
    <name evidence="2" type="ORF">MONBRDRAFT_16555</name>
</gene>
<evidence type="ECO:0000259" key="1">
    <source>
        <dbReference type="PROSITE" id="PS50052"/>
    </source>
</evidence>
<keyword evidence="3" id="KW-1185">Reference proteome</keyword>
<dbReference type="SUPFAM" id="SSF52540">
    <property type="entry name" value="P-loop containing nucleoside triphosphate hydrolases"/>
    <property type="match status" value="1"/>
</dbReference>
<dbReference type="PANTHER" id="PTHR23122">
    <property type="entry name" value="MEMBRANE-ASSOCIATED GUANYLATE KINASE MAGUK"/>
    <property type="match status" value="1"/>
</dbReference>
<dbReference type="AlphaFoldDB" id="A9UWH6"/>
<dbReference type="InParanoid" id="A9UWH6"/>
<feature type="non-terminal residue" evidence="2">
    <location>
        <position position="137"/>
    </location>
</feature>
<dbReference type="InterPro" id="IPR008145">
    <property type="entry name" value="GK/Ca_channel_bsu"/>
</dbReference>